<dbReference type="OrthoDB" id="197068at2759"/>
<proteinExistence type="inferred from homology"/>
<evidence type="ECO:0000313" key="20">
    <source>
        <dbReference type="Proteomes" id="UP000595140"/>
    </source>
</evidence>
<keyword evidence="12" id="KW-0547">Nucleotide-binding</keyword>
<keyword evidence="14" id="KW-0067">ATP-binding</keyword>
<dbReference type="Gene3D" id="3.40.50.300">
    <property type="entry name" value="P-loop containing nucleotide triphosphate hydrolases"/>
    <property type="match status" value="1"/>
</dbReference>
<evidence type="ECO:0000256" key="1">
    <source>
        <dbReference type="ARBA" id="ARBA00001946"/>
    </source>
</evidence>
<evidence type="ECO:0000256" key="10">
    <source>
        <dbReference type="ARBA" id="ARBA00022679"/>
    </source>
</evidence>
<dbReference type="InterPro" id="IPR023000">
    <property type="entry name" value="Shikimate_kinase_CS"/>
</dbReference>
<evidence type="ECO:0000256" key="14">
    <source>
        <dbReference type="ARBA" id="ARBA00022840"/>
    </source>
</evidence>
<dbReference type="GO" id="GO:0046872">
    <property type="term" value="F:metal ion binding"/>
    <property type="evidence" value="ECO:0007669"/>
    <property type="project" value="UniProtKB-KW"/>
</dbReference>
<evidence type="ECO:0000256" key="3">
    <source>
        <dbReference type="ARBA" id="ARBA00004229"/>
    </source>
</evidence>
<keyword evidence="17" id="KW-0057">Aromatic amino acid biosynthesis</keyword>
<dbReference type="AlphaFoldDB" id="A0A484N4K6"/>
<evidence type="ECO:0000256" key="4">
    <source>
        <dbReference type="ARBA" id="ARBA00004842"/>
    </source>
</evidence>
<evidence type="ECO:0000256" key="2">
    <source>
        <dbReference type="ARBA" id="ARBA00002641"/>
    </source>
</evidence>
<evidence type="ECO:0000256" key="18">
    <source>
        <dbReference type="ARBA" id="ARBA00048567"/>
    </source>
</evidence>
<comment type="pathway">
    <text evidence="4">Metabolic intermediate biosynthesis; chorismate biosynthesis; chorismate from D-erythrose 4-phosphate and phosphoenolpyruvate: step 5/7.</text>
</comment>
<evidence type="ECO:0000313" key="19">
    <source>
        <dbReference type="EMBL" id="VFQ96043.1"/>
    </source>
</evidence>
<dbReference type="GO" id="GO:0009423">
    <property type="term" value="P:chorismate biosynthetic process"/>
    <property type="evidence" value="ECO:0007669"/>
    <property type="project" value="UniProtKB-UniPathway"/>
</dbReference>
<protein>
    <recommendedName>
        <fullName evidence="6">shikimate kinase</fullName>
        <ecNumber evidence="6">2.7.1.71</ecNumber>
    </recommendedName>
</protein>
<dbReference type="PANTHER" id="PTHR21087">
    <property type="entry name" value="SHIKIMATE KINASE"/>
    <property type="match status" value="1"/>
</dbReference>
<evidence type="ECO:0000256" key="16">
    <source>
        <dbReference type="ARBA" id="ARBA00022946"/>
    </source>
</evidence>
<name>A0A484N4K6_9ASTE</name>
<sequence>MEVTISPSLQSSRIIPGENKLPKLNGPLNFPRRQSKHQSVHIFIPSYFEPRKSARSHRPVFLTASCSSQNSQASVLESERSIPSLDGAHVLKSKSEEIVPYLSGRCIYLVGMMGSGKTTVGRIMAEALDYSFFDCDTLIEQAVGGSSVSEIFKIHGEGFFRDNETEVLRKLSLMRQIVVSTGGGAVVRPINWKYMHKGVSVWLDVPVDALARRISSVGTHSRPLLHNESGDIYAKTLKRLSTLLNERGNAYANAEARVCLENIAAKRGSCDICNISPTEIAIEALEQIKNFLKKESVKVH</sequence>
<comment type="cofactor">
    <cofactor evidence="1">
        <name>Mg(2+)</name>
        <dbReference type="ChEBI" id="CHEBI:18420"/>
    </cofactor>
</comment>
<comment type="subcellular location">
    <subcellularLocation>
        <location evidence="3">Plastid</location>
        <location evidence="3">Chloroplast</location>
    </subcellularLocation>
</comment>
<evidence type="ECO:0000256" key="12">
    <source>
        <dbReference type="ARBA" id="ARBA00022741"/>
    </source>
</evidence>
<dbReference type="InterPro" id="IPR000623">
    <property type="entry name" value="Shikimate_kinase/TSH1"/>
</dbReference>
<evidence type="ECO:0000256" key="11">
    <source>
        <dbReference type="ARBA" id="ARBA00022723"/>
    </source>
</evidence>
<organism evidence="19 20">
    <name type="scientific">Cuscuta campestris</name>
    <dbReference type="NCBI Taxonomy" id="132261"/>
    <lineage>
        <taxon>Eukaryota</taxon>
        <taxon>Viridiplantae</taxon>
        <taxon>Streptophyta</taxon>
        <taxon>Embryophyta</taxon>
        <taxon>Tracheophyta</taxon>
        <taxon>Spermatophyta</taxon>
        <taxon>Magnoliopsida</taxon>
        <taxon>eudicotyledons</taxon>
        <taxon>Gunneridae</taxon>
        <taxon>Pentapetalae</taxon>
        <taxon>asterids</taxon>
        <taxon>lamiids</taxon>
        <taxon>Solanales</taxon>
        <taxon>Convolvulaceae</taxon>
        <taxon>Cuscuteae</taxon>
        <taxon>Cuscuta</taxon>
        <taxon>Cuscuta subgen. Grammica</taxon>
        <taxon>Cuscuta sect. Cleistogrammica</taxon>
    </lineage>
</organism>
<evidence type="ECO:0000256" key="15">
    <source>
        <dbReference type="ARBA" id="ARBA00022842"/>
    </source>
</evidence>
<reference evidence="19 20" key="1">
    <citation type="submission" date="2018-04" db="EMBL/GenBank/DDBJ databases">
        <authorList>
            <person name="Vogel A."/>
        </authorList>
    </citation>
    <scope>NUCLEOTIDE SEQUENCE [LARGE SCALE GENOMIC DNA]</scope>
</reference>
<evidence type="ECO:0000256" key="9">
    <source>
        <dbReference type="ARBA" id="ARBA00022640"/>
    </source>
</evidence>
<keyword evidence="9" id="KW-0934">Plastid</keyword>
<evidence type="ECO:0000256" key="13">
    <source>
        <dbReference type="ARBA" id="ARBA00022777"/>
    </source>
</evidence>
<gene>
    <name evidence="19" type="ORF">CCAM_LOCUS37819</name>
</gene>
<dbReference type="InterPro" id="IPR027417">
    <property type="entry name" value="P-loop_NTPase"/>
</dbReference>
<keyword evidence="11" id="KW-0479">Metal-binding</keyword>
<comment type="catalytic activity">
    <reaction evidence="18">
        <text>shikimate + ATP = 3-phosphoshikimate + ADP + H(+)</text>
        <dbReference type="Rhea" id="RHEA:13121"/>
        <dbReference type="ChEBI" id="CHEBI:15378"/>
        <dbReference type="ChEBI" id="CHEBI:30616"/>
        <dbReference type="ChEBI" id="CHEBI:36208"/>
        <dbReference type="ChEBI" id="CHEBI:145989"/>
        <dbReference type="ChEBI" id="CHEBI:456216"/>
        <dbReference type="EC" id="2.7.1.71"/>
    </reaction>
</comment>
<keyword evidence="7" id="KW-0150">Chloroplast</keyword>
<dbReference type="EC" id="2.7.1.71" evidence="6"/>
<keyword evidence="10" id="KW-0808">Transferase</keyword>
<dbReference type="PROSITE" id="PS01128">
    <property type="entry name" value="SHIKIMATE_KINASE"/>
    <property type="match status" value="1"/>
</dbReference>
<dbReference type="PRINTS" id="PR01100">
    <property type="entry name" value="SHIKIMTKNASE"/>
</dbReference>
<dbReference type="GO" id="GO:0009507">
    <property type="term" value="C:chloroplast"/>
    <property type="evidence" value="ECO:0007669"/>
    <property type="project" value="UniProtKB-SubCell"/>
</dbReference>
<dbReference type="CDD" id="cd00464">
    <property type="entry name" value="SK"/>
    <property type="match status" value="1"/>
</dbReference>
<dbReference type="Proteomes" id="UP000595140">
    <property type="component" value="Unassembled WGS sequence"/>
</dbReference>
<dbReference type="EMBL" id="OOIL02005825">
    <property type="protein sequence ID" value="VFQ96043.1"/>
    <property type="molecule type" value="Genomic_DNA"/>
</dbReference>
<dbReference type="SUPFAM" id="SSF52540">
    <property type="entry name" value="P-loop containing nucleoside triphosphate hydrolases"/>
    <property type="match status" value="1"/>
</dbReference>
<dbReference type="UniPathway" id="UPA00053">
    <property type="reaction ID" value="UER00088"/>
</dbReference>
<dbReference type="GO" id="GO:0004765">
    <property type="term" value="F:shikimate kinase activity"/>
    <property type="evidence" value="ECO:0007669"/>
    <property type="project" value="UniProtKB-EC"/>
</dbReference>
<dbReference type="GO" id="GO:0005524">
    <property type="term" value="F:ATP binding"/>
    <property type="evidence" value="ECO:0007669"/>
    <property type="project" value="UniProtKB-KW"/>
</dbReference>
<keyword evidence="20" id="KW-1185">Reference proteome</keyword>
<evidence type="ECO:0000256" key="17">
    <source>
        <dbReference type="ARBA" id="ARBA00023141"/>
    </source>
</evidence>
<dbReference type="InterPro" id="IPR031322">
    <property type="entry name" value="Shikimate/glucono_kinase"/>
</dbReference>
<keyword evidence="16" id="KW-0809">Transit peptide</keyword>
<dbReference type="PANTHER" id="PTHR21087:SF16">
    <property type="entry name" value="SHIKIMATE KINASE 1, CHLOROPLASTIC"/>
    <property type="match status" value="1"/>
</dbReference>
<evidence type="ECO:0000256" key="5">
    <source>
        <dbReference type="ARBA" id="ARBA00006997"/>
    </source>
</evidence>
<dbReference type="FunFam" id="3.40.50.300:FF:000822">
    <property type="entry name" value="Shikimate kinase, chloroplastic"/>
    <property type="match status" value="1"/>
</dbReference>
<keyword evidence="13" id="KW-0418">Kinase</keyword>
<dbReference type="GO" id="GO:0008652">
    <property type="term" value="P:amino acid biosynthetic process"/>
    <property type="evidence" value="ECO:0007669"/>
    <property type="project" value="UniProtKB-KW"/>
</dbReference>
<keyword evidence="8" id="KW-0028">Amino-acid biosynthesis</keyword>
<dbReference type="GO" id="GO:0005829">
    <property type="term" value="C:cytosol"/>
    <property type="evidence" value="ECO:0007669"/>
    <property type="project" value="TreeGrafter"/>
</dbReference>
<comment type="similarity">
    <text evidence="5">Belongs to the shikimate kinase family.</text>
</comment>
<dbReference type="Pfam" id="PF01202">
    <property type="entry name" value="SKI"/>
    <property type="match status" value="1"/>
</dbReference>
<evidence type="ECO:0000256" key="8">
    <source>
        <dbReference type="ARBA" id="ARBA00022605"/>
    </source>
</evidence>
<dbReference type="GO" id="GO:0009073">
    <property type="term" value="P:aromatic amino acid family biosynthetic process"/>
    <property type="evidence" value="ECO:0007669"/>
    <property type="project" value="UniProtKB-KW"/>
</dbReference>
<dbReference type="HAMAP" id="MF_00109">
    <property type="entry name" value="Shikimate_kinase"/>
    <property type="match status" value="1"/>
</dbReference>
<comment type="function">
    <text evidence="2">Catalyzes the specific phosphorylation of the 3-hydroxyl group of shikimic acid using ATP as a cosubstrate.</text>
</comment>
<evidence type="ECO:0000256" key="7">
    <source>
        <dbReference type="ARBA" id="ARBA00022528"/>
    </source>
</evidence>
<dbReference type="GO" id="GO:0019632">
    <property type="term" value="P:shikimate metabolic process"/>
    <property type="evidence" value="ECO:0007669"/>
    <property type="project" value="UniProtKB-ARBA"/>
</dbReference>
<evidence type="ECO:0000256" key="6">
    <source>
        <dbReference type="ARBA" id="ARBA00012154"/>
    </source>
</evidence>
<keyword evidence="15" id="KW-0460">Magnesium</keyword>
<accession>A0A484N4K6</accession>